<accession>A0A0H5QW79</accession>
<dbReference type="AlphaFoldDB" id="A0A0H5QW79"/>
<proteinExistence type="predicted"/>
<organism evidence="1">
    <name type="scientific">Spongospora subterranea</name>
    <dbReference type="NCBI Taxonomy" id="70186"/>
    <lineage>
        <taxon>Eukaryota</taxon>
        <taxon>Sar</taxon>
        <taxon>Rhizaria</taxon>
        <taxon>Endomyxa</taxon>
        <taxon>Phytomyxea</taxon>
        <taxon>Plasmodiophorida</taxon>
        <taxon>Plasmodiophoridae</taxon>
        <taxon>Spongospora</taxon>
    </lineage>
</organism>
<name>A0A0H5QW79_9EUKA</name>
<protein>
    <submittedName>
        <fullName evidence="1">Uncharacterized protein</fullName>
    </submittedName>
</protein>
<dbReference type="EMBL" id="HACM01005434">
    <property type="protein sequence ID" value="CRZ05876.1"/>
    <property type="molecule type" value="Transcribed_RNA"/>
</dbReference>
<feature type="non-terminal residue" evidence="1">
    <location>
        <position position="1"/>
    </location>
</feature>
<evidence type="ECO:0000313" key="1">
    <source>
        <dbReference type="EMBL" id="CRZ05876.1"/>
    </source>
</evidence>
<sequence>EMMTFEIESYEGLESTTTIGGIGGMHSGVFPCDTPTKWRQLTDNKTSLQLGKPGFSFRRHWWLYLTVKSSVKHWNRTQLIYQQLNITIYCHSMSIYWRLDIFIWWQWAIQRNIEEFTNTNWEMYSFRRIERPIY</sequence>
<reference evidence="1" key="1">
    <citation type="submission" date="2015-04" db="EMBL/GenBank/DDBJ databases">
        <title>The genome sequence of the plant pathogenic Rhizarian Plasmodiophora brassicae reveals insights in its biotrophic life cycle and the origin of chitin synthesis.</title>
        <authorList>
            <person name="Schwelm A."/>
            <person name="Fogelqvist J."/>
            <person name="Knaust A."/>
            <person name="Julke S."/>
            <person name="Lilja T."/>
            <person name="Dhandapani V."/>
            <person name="Bonilla-Rosso G."/>
            <person name="Karlsson M."/>
            <person name="Shevchenko A."/>
            <person name="Choi S.R."/>
            <person name="Kim H.G."/>
            <person name="Park J.Y."/>
            <person name="Lim Y.P."/>
            <person name="Ludwig-Muller J."/>
            <person name="Dixelius C."/>
        </authorList>
    </citation>
    <scope>NUCLEOTIDE SEQUENCE</scope>
    <source>
        <tissue evidence="1">Potato root galls</tissue>
    </source>
</reference>